<accession>A0A1B8PIR3</accession>
<evidence type="ECO:0000313" key="2">
    <source>
        <dbReference type="Proteomes" id="UP000092671"/>
    </source>
</evidence>
<proteinExistence type="predicted"/>
<dbReference type="Proteomes" id="UP000092671">
    <property type="component" value="Unassembled WGS sequence"/>
</dbReference>
<organism evidence="1 2">
    <name type="scientific">Moraxella nonliquefaciens</name>
    <dbReference type="NCBI Taxonomy" id="478"/>
    <lineage>
        <taxon>Bacteria</taxon>
        <taxon>Pseudomonadati</taxon>
        <taxon>Pseudomonadota</taxon>
        <taxon>Gammaproteobacteria</taxon>
        <taxon>Moraxellales</taxon>
        <taxon>Moraxellaceae</taxon>
        <taxon>Moraxella</taxon>
    </lineage>
</organism>
<name>A0A1B8PIR3_MORNO</name>
<evidence type="ECO:0000313" key="1">
    <source>
        <dbReference type="EMBL" id="OBX49671.1"/>
    </source>
</evidence>
<protein>
    <submittedName>
        <fullName evidence="1">Uncharacterized protein</fullName>
    </submittedName>
</protein>
<dbReference type="EMBL" id="LZDN01000032">
    <property type="protein sequence ID" value="OBX49671.1"/>
    <property type="molecule type" value="Genomic_DNA"/>
</dbReference>
<comment type="caution">
    <text evidence="1">The sequence shown here is derived from an EMBL/GenBank/DDBJ whole genome shotgun (WGS) entry which is preliminary data.</text>
</comment>
<reference evidence="1 2" key="1">
    <citation type="submission" date="2016-06" db="EMBL/GenBank/DDBJ databases">
        <title>Draft genome of Moraxella nonliquefaciens CCUG 60284.</title>
        <authorList>
            <person name="Salva-Serra F."/>
            <person name="Engstrom-Jakobsson H."/>
            <person name="Thorell K."/>
            <person name="Gonzales-Siles L."/>
            <person name="Karlsson R."/>
            <person name="Boulund F."/>
            <person name="Engstrand L."/>
            <person name="Kristiansson E."/>
            <person name="Moore E."/>
        </authorList>
    </citation>
    <scope>NUCLEOTIDE SEQUENCE [LARGE SCALE GENOMIC DNA]</scope>
    <source>
        <strain evidence="1 2">CCUG 60284</strain>
    </source>
</reference>
<sequence length="183" mass="20670">MLDNQLYLLLIDGMHLKGVRLYQDEYYFDETYQGETITKTVIIQELQTSIAQGKATPAIENYGFGAKRFYDTANNLGVNIPDDLLYNAQSPDCYHDSDNPLTPIVKELQPEIKALKESNTEILTLKARIAELEKGQVKRPNTKAQNNYGKVTTALLVIADLDNNEPYNYNAGSTSSIMTSYRY</sequence>
<gene>
    <name evidence="1" type="ORF">A9Z60_10205</name>
</gene>
<dbReference type="AlphaFoldDB" id="A0A1B8PIR3"/>